<evidence type="ECO:0000313" key="1">
    <source>
        <dbReference type="EMBL" id="CDM03681.1"/>
    </source>
</evidence>
<protein>
    <submittedName>
        <fullName evidence="1">Uncharacterized protein</fullName>
    </submittedName>
</protein>
<evidence type="ECO:0000313" key="2">
    <source>
        <dbReference type="Proteomes" id="UP000019380"/>
    </source>
</evidence>
<reference evidence="1 2" key="1">
    <citation type="submission" date="2013-12" db="EMBL/GenBank/DDBJ databases">
        <title>Improved hybrid genome assemblies of Bacteroides xylanisolvens SD CC 1b and Bacteroides xylanisolvens SD CC 2a using Illumina and 454 Sequencing.</title>
        <authorList>
            <person name="Ramaraj T."/>
            <person name="Sundararajan A."/>
            <person name="Mudge J."/>
            <person name="Schilkey F.D."/>
            <person name="Delvecchio V."/>
            <person name="Donlon M."/>
            <person name="Ziemer C."/>
        </authorList>
    </citation>
    <scope>NUCLEOTIDE SEQUENCE [LARGE SCALE GENOMIC DNA]</scope>
</reference>
<comment type="caution">
    <text evidence="1">The sequence shown here is derived from an EMBL/GenBank/DDBJ whole genome shotgun (WGS) entry which is preliminary data.</text>
</comment>
<dbReference type="EMBL" id="CBXG010000016">
    <property type="protein sequence ID" value="CDM03681.1"/>
    <property type="molecule type" value="Genomic_DNA"/>
</dbReference>
<name>D4VL47_9BACE</name>
<proteinExistence type="predicted"/>
<gene>
    <name evidence="1" type="ORF">BN890_12480</name>
</gene>
<accession>D4VL47</accession>
<sequence length="45" mass="5413">MPLEDATHFLETISSQWLRDKNKKINENKNLLYHDTVCRVIGWVR</sequence>
<dbReference type="AlphaFoldDB" id="D4VL47"/>
<dbReference type="Proteomes" id="UP000019380">
    <property type="component" value="Unassembled WGS sequence"/>
</dbReference>
<organism evidence="1 2">
    <name type="scientific">Bacteroides xylanisolvens SD CC 1b</name>
    <dbReference type="NCBI Taxonomy" id="702447"/>
    <lineage>
        <taxon>Bacteria</taxon>
        <taxon>Pseudomonadati</taxon>
        <taxon>Bacteroidota</taxon>
        <taxon>Bacteroidia</taxon>
        <taxon>Bacteroidales</taxon>
        <taxon>Bacteroidaceae</taxon>
        <taxon>Bacteroides</taxon>
    </lineage>
</organism>